<dbReference type="Proteomes" id="UP000326921">
    <property type="component" value="Chromosome"/>
</dbReference>
<organism evidence="2 3">
    <name type="scientific">Sphingobacterium zhuxiongii</name>
    <dbReference type="NCBI Taxonomy" id="2662364"/>
    <lineage>
        <taxon>Bacteria</taxon>
        <taxon>Pseudomonadati</taxon>
        <taxon>Bacteroidota</taxon>
        <taxon>Sphingobacteriia</taxon>
        <taxon>Sphingobacteriales</taxon>
        <taxon>Sphingobacteriaceae</taxon>
        <taxon>Sphingobacterium</taxon>
    </lineage>
</organism>
<evidence type="ECO:0000313" key="3">
    <source>
        <dbReference type="Proteomes" id="UP000326921"/>
    </source>
</evidence>
<sequence>MKNPINYLLILFLSIFASCSKSDDNSLPDDNHGGPLSNSYWPLAVGNTWNLANIDNSQEKSTYFLHKSIQHEGKTYYQFKPVGTDLEVEITDGIREDNGIFYELHGATSAMGVNTSPGVITSINLNLAVGAIWKEEVTLNITGLASGTIKHTNEGKILAKSASESINGKTYKDVIKAETKKTVRNSISGYTLTIIYETWLSKGVGIIYEKSTYDANEVERFGLVSYTLK</sequence>
<keyword evidence="1" id="KW-0732">Signal</keyword>
<evidence type="ECO:0000256" key="1">
    <source>
        <dbReference type="SAM" id="SignalP"/>
    </source>
</evidence>
<evidence type="ECO:0000313" key="2">
    <source>
        <dbReference type="EMBL" id="QGA27884.1"/>
    </source>
</evidence>
<keyword evidence="3" id="KW-1185">Reference proteome</keyword>
<proteinExistence type="predicted"/>
<dbReference type="EMBL" id="CP045652">
    <property type="protein sequence ID" value="QGA27884.1"/>
    <property type="molecule type" value="Genomic_DNA"/>
</dbReference>
<name>A0A5Q0QF12_9SPHI</name>
<dbReference type="PROSITE" id="PS51257">
    <property type="entry name" value="PROKAR_LIPOPROTEIN"/>
    <property type="match status" value="1"/>
</dbReference>
<gene>
    <name evidence="2" type="ORF">GFH32_16820</name>
</gene>
<reference evidence="2 3" key="1">
    <citation type="submission" date="2019-10" db="EMBL/GenBank/DDBJ databases">
        <authorList>
            <person name="Dong K."/>
        </authorList>
    </citation>
    <scope>NUCLEOTIDE SEQUENCE [LARGE SCALE GENOMIC DNA]</scope>
    <source>
        <strain evidence="3">dk4302</strain>
    </source>
</reference>
<protein>
    <submittedName>
        <fullName evidence="2">Uncharacterized protein</fullName>
    </submittedName>
</protein>
<dbReference type="AlphaFoldDB" id="A0A5Q0QF12"/>
<dbReference type="KEGG" id="sphe:GFH32_16820"/>
<feature type="chain" id="PRO_5024987100" evidence="1">
    <location>
        <begin position="23"/>
        <end position="229"/>
    </location>
</feature>
<feature type="signal peptide" evidence="1">
    <location>
        <begin position="1"/>
        <end position="22"/>
    </location>
</feature>
<dbReference type="RefSeq" id="WP_153512711.1">
    <property type="nucleotide sequence ID" value="NZ_CP045652.1"/>
</dbReference>
<accession>A0A5Q0QF12</accession>